<dbReference type="SUPFAM" id="SSF56053">
    <property type="entry name" value="Ribosomal protein L6"/>
    <property type="match status" value="2"/>
</dbReference>
<evidence type="ECO:0000256" key="2">
    <source>
        <dbReference type="ARBA" id="ARBA00022980"/>
    </source>
</evidence>
<dbReference type="InterPro" id="IPR002358">
    <property type="entry name" value="Ribosomal_uL6_CS"/>
</dbReference>
<organism evidence="8 9">
    <name type="scientific">candidate division WWE3 bacterium CG_4_9_14_3_um_filter_34_6</name>
    <dbReference type="NCBI Taxonomy" id="1975079"/>
    <lineage>
        <taxon>Bacteria</taxon>
        <taxon>Katanobacteria</taxon>
    </lineage>
</organism>
<gene>
    <name evidence="4" type="primary">rplF</name>
    <name evidence="8" type="ORF">CO178_01840</name>
</gene>
<comment type="subunit">
    <text evidence="4">Part of the 50S ribosomal subunit.</text>
</comment>
<keyword evidence="4 6" id="KW-0699">rRNA-binding</keyword>
<dbReference type="PIRSF" id="PIRSF002162">
    <property type="entry name" value="Ribosomal_L6"/>
    <property type="match status" value="1"/>
</dbReference>
<dbReference type="GO" id="GO:0002181">
    <property type="term" value="P:cytoplasmic translation"/>
    <property type="evidence" value="ECO:0007669"/>
    <property type="project" value="TreeGrafter"/>
</dbReference>
<dbReference type="HAMAP" id="MF_01365_B">
    <property type="entry name" value="Ribosomal_uL6_B"/>
    <property type="match status" value="1"/>
</dbReference>
<evidence type="ECO:0000313" key="8">
    <source>
        <dbReference type="EMBL" id="PJA40623.1"/>
    </source>
</evidence>
<sequence length="181" mass="19527">MSKIGKMPIKIPEDVEVNLNGEVEIVVKGPKGTVSVSKIDGINVMNGDSELNVLLESVESPNGKAYWGLIRSLLNNAVIGVSQGFVRELEIVGVGYRVEKVGNNLRFHVGYSHAVEFKAPEGVLLEVEGTTAVKITGSDKCVVGQAAANIRKIRQPEPYKGKGIKYKGEIIKRKQGKTAKA</sequence>
<dbReference type="FunFam" id="3.90.930.12:FF:000001">
    <property type="entry name" value="50S ribosomal protein L6"/>
    <property type="match status" value="1"/>
</dbReference>
<keyword evidence="2 4" id="KW-0689">Ribosomal protein</keyword>
<comment type="similarity">
    <text evidence="1 4 5">Belongs to the universal ribosomal protein uL6 family.</text>
</comment>
<name>A0A2M7X388_UNCKA</name>
<reference evidence="9" key="1">
    <citation type="submission" date="2017-09" db="EMBL/GenBank/DDBJ databases">
        <title>Depth-based differentiation of microbial function through sediment-hosted aquifers and enrichment of novel symbionts in the deep terrestrial subsurface.</title>
        <authorList>
            <person name="Probst A.J."/>
            <person name="Ladd B."/>
            <person name="Jarett J.K."/>
            <person name="Geller-Mcgrath D.E."/>
            <person name="Sieber C.M.K."/>
            <person name="Emerson J.B."/>
            <person name="Anantharaman K."/>
            <person name="Thomas B.C."/>
            <person name="Malmstrom R."/>
            <person name="Stieglmeier M."/>
            <person name="Klingl A."/>
            <person name="Woyke T."/>
            <person name="Ryan C.M."/>
            <person name="Banfield J.F."/>
        </authorList>
    </citation>
    <scope>NUCLEOTIDE SEQUENCE [LARGE SCALE GENOMIC DNA]</scope>
</reference>
<comment type="function">
    <text evidence="4 6">This protein binds to the 23S rRNA, and is important in its secondary structure. It is located near the subunit interface in the base of the L7/L12 stalk, and near the tRNA binding site of the peptidyltransferase center.</text>
</comment>
<dbReference type="PRINTS" id="PR00059">
    <property type="entry name" value="RIBOSOMALL6"/>
</dbReference>
<dbReference type="Proteomes" id="UP000230683">
    <property type="component" value="Unassembled WGS sequence"/>
</dbReference>
<evidence type="ECO:0000313" key="9">
    <source>
        <dbReference type="Proteomes" id="UP000230683"/>
    </source>
</evidence>
<dbReference type="PANTHER" id="PTHR11655">
    <property type="entry name" value="60S/50S RIBOSOMAL PROTEIN L6/L9"/>
    <property type="match status" value="1"/>
</dbReference>
<keyword evidence="4 6" id="KW-0694">RNA-binding</keyword>
<dbReference type="EMBL" id="PFWY01000084">
    <property type="protein sequence ID" value="PJA40623.1"/>
    <property type="molecule type" value="Genomic_DNA"/>
</dbReference>
<feature type="domain" description="Large ribosomal subunit protein uL6 alpha-beta" evidence="7">
    <location>
        <begin position="11"/>
        <end position="84"/>
    </location>
</feature>
<evidence type="ECO:0000256" key="4">
    <source>
        <dbReference type="HAMAP-Rule" id="MF_01365"/>
    </source>
</evidence>
<protein>
    <recommendedName>
        <fullName evidence="4">Large ribosomal subunit protein uL6</fullName>
    </recommendedName>
</protein>
<dbReference type="GO" id="GO:0019843">
    <property type="term" value="F:rRNA binding"/>
    <property type="evidence" value="ECO:0007669"/>
    <property type="project" value="UniProtKB-UniRule"/>
</dbReference>
<evidence type="ECO:0000256" key="3">
    <source>
        <dbReference type="ARBA" id="ARBA00023274"/>
    </source>
</evidence>
<comment type="caution">
    <text evidence="8">The sequence shown here is derived from an EMBL/GenBank/DDBJ whole genome shotgun (WGS) entry which is preliminary data.</text>
</comment>
<proteinExistence type="inferred from homology"/>
<dbReference type="Pfam" id="PF00347">
    <property type="entry name" value="Ribosomal_L6"/>
    <property type="match status" value="2"/>
</dbReference>
<accession>A0A2M7X388</accession>
<evidence type="ECO:0000256" key="5">
    <source>
        <dbReference type="RuleBase" id="RU003869"/>
    </source>
</evidence>
<evidence type="ECO:0000259" key="7">
    <source>
        <dbReference type="Pfam" id="PF00347"/>
    </source>
</evidence>
<keyword evidence="3 4" id="KW-0687">Ribonucleoprotein</keyword>
<dbReference type="PROSITE" id="PS00525">
    <property type="entry name" value="RIBOSOMAL_L6_1"/>
    <property type="match status" value="1"/>
</dbReference>
<dbReference type="NCBIfam" id="TIGR03654">
    <property type="entry name" value="L6_bact"/>
    <property type="match status" value="1"/>
</dbReference>
<dbReference type="InterPro" id="IPR000702">
    <property type="entry name" value="Ribosomal_uL6-like"/>
</dbReference>
<dbReference type="InterPro" id="IPR036789">
    <property type="entry name" value="Ribosomal_uL6-like_a/b-dom_sf"/>
</dbReference>
<dbReference type="Gene3D" id="3.90.930.12">
    <property type="entry name" value="Ribosomal protein L6, alpha-beta domain"/>
    <property type="match status" value="2"/>
</dbReference>
<dbReference type="AlphaFoldDB" id="A0A2M7X388"/>
<dbReference type="GO" id="GO:0003735">
    <property type="term" value="F:structural constituent of ribosome"/>
    <property type="evidence" value="ECO:0007669"/>
    <property type="project" value="UniProtKB-UniRule"/>
</dbReference>
<dbReference type="GO" id="GO:0022625">
    <property type="term" value="C:cytosolic large ribosomal subunit"/>
    <property type="evidence" value="ECO:0007669"/>
    <property type="project" value="UniProtKB-UniRule"/>
</dbReference>
<evidence type="ECO:0000256" key="6">
    <source>
        <dbReference type="RuleBase" id="RU003870"/>
    </source>
</evidence>
<evidence type="ECO:0000256" key="1">
    <source>
        <dbReference type="ARBA" id="ARBA00009356"/>
    </source>
</evidence>
<dbReference type="InterPro" id="IPR019906">
    <property type="entry name" value="Ribosomal_uL6_bac-type"/>
</dbReference>
<dbReference type="PANTHER" id="PTHR11655:SF14">
    <property type="entry name" value="LARGE RIBOSOMAL SUBUNIT PROTEIN UL6M"/>
    <property type="match status" value="1"/>
</dbReference>
<dbReference type="InterPro" id="IPR020040">
    <property type="entry name" value="Ribosomal_uL6_a/b-dom"/>
</dbReference>
<feature type="domain" description="Large ribosomal subunit protein uL6 alpha-beta" evidence="7">
    <location>
        <begin position="92"/>
        <end position="166"/>
    </location>
</feature>